<dbReference type="PANTHER" id="PTHR24173:SF74">
    <property type="entry name" value="ANKYRIN REPEAT DOMAIN-CONTAINING PROTEIN 16"/>
    <property type="match status" value="1"/>
</dbReference>
<dbReference type="SUPFAM" id="SSF48403">
    <property type="entry name" value="Ankyrin repeat"/>
    <property type="match status" value="1"/>
</dbReference>
<dbReference type="Pfam" id="PF12796">
    <property type="entry name" value="Ank_2"/>
    <property type="match status" value="2"/>
</dbReference>
<evidence type="ECO:0000256" key="2">
    <source>
        <dbReference type="ARBA" id="ARBA00023043"/>
    </source>
</evidence>
<dbReference type="PANTHER" id="PTHR24173">
    <property type="entry name" value="ANKYRIN REPEAT CONTAINING"/>
    <property type="match status" value="1"/>
</dbReference>
<proteinExistence type="predicted"/>
<gene>
    <name evidence="6" type="ORF">IZO911_LOCUS10898</name>
    <name evidence="7" type="ORF">KXQ929_LOCUS18612</name>
</gene>
<keyword evidence="5" id="KW-0812">Transmembrane</keyword>
<feature type="transmembrane region" description="Helical" evidence="5">
    <location>
        <begin position="348"/>
        <end position="369"/>
    </location>
</feature>
<dbReference type="Proteomes" id="UP000663868">
    <property type="component" value="Unassembled WGS sequence"/>
</dbReference>
<organism evidence="6 8">
    <name type="scientific">Adineta steineri</name>
    <dbReference type="NCBI Taxonomy" id="433720"/>
    <lineage>
        <taxon>Eukaryota</taxon>
        <taxon>Metazoa</taxon>
        <taxon>Spiralia</taxon>
        <taxon>Gnathifera</taxon>
        <taxon>Rotifera</taxon>
        <taxon>Eurotatoria</taxon>
        <taxon>Bdelloidea</taxon>
        <taxon>Adinetida</taxon>
        <taxon>Adinetidae</taxon>
        <taxon>Adineta</taxon>
    </lineage>
</organism>
<dbReference type="EMBL" id="CAJNOE010000080">
    <property type="protein sequence ID" value="CAF0875530.1"/>
    <property type="molecule type" value="Genomic_DNA"/>
</dbReference>
<dbReference type="Proteomes" id="UP000663860">
    <property type="component" value="Unassembled WGS sequence"/>
</dbReference>
<dbReference type="AlphaFoldDB" id="A0A813Y4B9"/>
<feature type="repeat" description="ANK" evidence="3">
    <location>
        <begin position="194"/>
        <end position="227"/>
    </location>
</feature>
<reference evidence="6" key="1">
    <citation type="submission" date="2021-02" db="EMBL/GenBank/DDBJ databases">
        <authorList>
            <person name="Nowell W R."/>
        </authorList>
    </citation>
    <scope>NUCLEOTIDE SEQUENCE</scope>
</reference>
<keyword evidence="1" id="KW-0677">Repeat</keyword>
<evidence type="ECO:0000313" key="7">
    <source>
        <dbReference type="EMBL" id="CAF3826998.1"/>
    </source>
</evidence>
<name>A0A813Y4B9_9BILA</name>
<accession>A0A813Y4B9</accession>
<keyword evidence="5" id="KW-1133">Transmembrane helix</keyword>
<feature type="compositionally biased region" description="Basic residues" evidence="4">
    <location>
        <begin position="9"/>
        <end position="24"/>
    </location>
</feature>
<evidence type="ECO:0000256" key="1">
    <source>
        <dbReference type="ARBA" id="ARBA00022737"/>
    </source>
</evidence>
<evidence type="ECO:0000313" key="6">
    <source>
        <dbReference type="EMBL" id="CAF0875530.1"/>
    </source>
</evidence>
<feature type="region of interest" description="Disordered" evidence="4">
    <location>
        <begin position="1"/>
        <end position="44"/>
    </location>
</feature>
<evidence type="ECO:0000256" key="4">
    <source>
        <dbReference type="SAM" id="MobiDB-lite"/>
    </source>
</evidence>
<dbReference type="SMART" id="SM00248">
    <property type="entry name" value="ANK"/>
    <property type="match status" value="5"/>
</dbReference>
<keyword evidence="5" id="KW-0472">Membrane</keyword>
<keyword evidence="2 3" id="KW-0040">ANK repeat</keyword>
<evidence type="ECO:0000256" key="3">
    <source>
        <dbReference type="PROSITE-ProRule" id="PRU00023"/>
    </source>
</evidence>
<dbReference type="Gene3D" id="1.25.40.20">
    <property type="entry name" value="Ankyrin repeat-containing domain"/>
    <property type="match status" value="1"/>
</dbReference>
<sequence length="371" mass="41002">MLTSMARRPPTHVHHMNGLHHQPYHSKQNNDDDDDNEEERDARRARSRILANKLSESLLHRSSSSSSTTNKEDSIEQRIKTAIDICDIDTLKQIYCHTSCQIPIERCFKFGGWTALIHAAYACHLSLVSFFILELGADVNSKSLEQMTPLMACCMSSHSKSATTNGNEEQLAICRLLLEQGAQIEPSSELTDEKTMTPLMLAARFGCSPSLIYLLVEYGAKIDRCDAKGWCPLILATQHGHLGSVEALIRSGADLKATTNNGLTALDIARHLKYENIVQFFLAQQTQSTSSQSSSLSSSSSSSSSLLSNNQCKTINENVNEEVFVNNNDNIVRLSSDIHSNEQSWKSMAYMGVVATAIGGALLLSLVYMRR</sequence>
<dbReference type="InterPro" id="IPR036770">
    <property type="entry name" value="Ankyrin_rpt-contain_sf"/>
</dbReference>
<dbReference type="PROSITE" id="PS50297">
    <property type="entry name" value="ANK_REP_REGION"/>
    <property type="match status" value="2"/>
</dbReference>
<feature type="repeat" description="ANK" evidence="3">
    <location>
        <begin position="228"/>
        <end position="260"/>
    </location>
</feature>
<dbReference type="EMBL" id="CAJOBB010001222">
    <property type="protein sequence ID" value="CAF3826998.1"/>
    <property type="molecule type" value="Genomic_DNA"/>
</dbReference>
<dbReference type="PROSITE" id="PS50088">
    <property type="entry name" value="ANK_REPEAT"/>
    <property type="match status" value="2"/>
</dbReference>
<dbReference type="InterPro" id="IPR002110">
    <property type="entry name" value="Ankyrin_rpt"/>
</dbReference>
<evidence type="ECO:0000313" key="8">
    <source>
        <dbReference type="Proteomes" id="UP000663860"/>
    </source>
</evidence>
<comment type="caution">
    <text evidence="6">The sequence shown here is derived from an EMBL/GenBank/DDBJ whole genome shotgun (WGS) entry which is preliminary data.</text>
</comment>
<evidence type="ECO:0000256" key="5">
    <source>
        <dbReference type="SAM" id="Phobius"/>
    </source>
</evidence>
<protein>
    <submittedName>
        <fullName evidence="6">Uncharacterized protein</fullName>
    </submittedName>
</protein>